<dbReference type="SUPFAM" id="SSF54518">
    <property type="entry name" value="Tubby C-terminal domain-like"/>
    <property type="match status" value="1"/>
</dbReference>
<organism evidence="1 2">
    <name type="scientific">Spongiivirga citrea</name>
    <dbReference type="NCBI Taxonomy" id="1481457"/>
    <lineage>
        <taxon>Bacteria</taxon>
        <taxon>Pseudomonadati</taxon>
        <taxon>Bacteroidota</taxon>
        <taxon>Flavobacteriia</taxon>
        <taxon>Flavobacteriales</taxon>
        <taxon>Flavobacteriaceae</taxon>
        <taxon>Spongiivirga</taxon>
    </lineage>
</organism>
<dbReference type="RefSeq" id="WP_164029250.1">
    <property type="nucleotide sequence ID" value="NZ_JAABOQ010000001.1"/>
</dbReference>
<evidence type="ECO:0000313" key="2">
    <source>
        <dbReference type="Proteomes" id="UP000474296"/>
    </source>
</evidence>
<comment type="caution">
    <text evidence="1">The sequence shown here is derived from an EMBL/GenBank/DDBJ whole genome shotgun (WGS) entry which is preliminary data.</text>
</comment>
<proteinExistence type="predicted"/>
<evidence type="ECO:0000313" key="1">
    <source>
        <dbReference type="EMBL" id="NER15989.1"/>
    </source>
</evidence>
<keyword evidence="2" id="KW-1185">Reference proteome</keyword>
<protein>
    <submittedName>
        <fullName evidence="1">Uncharacterized protein</fullName>
    </submittedName>
</protein>
<dbReference type="AlphaFoldDB" id="A0A6M0CJ85"/>
<sequence>MNELKFPINFDFKISTLSNDFTATDANGNTIAYVRQKMFKLKEAITIYNNDTKSHELYKINADKWLDFSTAYKFTDVSNGANLGKVARKGWKSIWKANYEVIDQNEKLQYRIQEENAWVKVLDGVLGEIPILNFFTGYFANPAYIVSDTRDQKVMKLKKQPSFFGRKFQITALKQTDADDDHRLMLSLMMLVLLERKRG</sequence>
<dbReference type="InterPro" id="IPR025659">
    <property type="entry name" value="Tubby-like_C"/>
</dbReference>
<accession>A0A6M0CJ85</accession>
<gene>
    <name evidence="1" type="ORF">GWK10_02145</name>
</gene>
<dbReference type="EMBL" id="JAABOQ010000001">
    <property type="protein sequence ID" value="NER15989.1"/>
    <property type="molecule type" value="Genomic_DNA"/>
</dbReference>
<dbReference type="Proteomes" id="UP000474296">
    <property type="component" value="Unassembled WGS sequence"/>
</dbReference>
<name>A0A6M0CJ85_9FLAO</name>
<reference evidence="1 2" key="1">
    <citation type="submission" date="2020-01" db="EMBL/GenBank/DDBJ databases">
        <title>Spongiivirga citrea KCTC 32990T.</title>
        <authorList>
            <person name="Wang G."/>
        </authorList>
    </citation>
    <scope>NUCLEOTIDE SEQUENCE [LARGE SCALE GENOMIC DNA]</scope>
    <source>
        <strain evidence="1 2">KCTC 32990</strain>
    </source>
</reference>